<dbReference type="InterPro" id="IPR016071">
    <property type="entry name" value="Staphylococal_nuclease_OB-fold"/>
</dbReference>
<accession>A0AAE9YAF1</accession>
<feature type="signal peptide" evidence="5">
    <location>
        <begin position="1"/>
        <end position="27"/>
    </location>
</feature>
<keyword evidence="8" id="KW-1185">Reference proteome</keyword>
<dbReference type="PANTHER" id="PTHR12302">
    <property type="entry name" value="EBNA2 BINDING PROTEIN P100"/>
    <property type="match status" value="1"/>
</dbReference>
<keyword evidence="1" id="KW-0540">Nuclease</keyword>
<dbReference type="InterPro" id="IPR035437">
    <property type="entry name" value="SNase_OB-fold_sf"/>
</dbReference>
<evidence type="ECO:0000256" key="1">
    <source>
        <dbReference type="ARBA" id="ARBA00022722"/>
    </source>
</evidence>
<feature type="domain" description="TNase-like" evidence="6">
    <location>
        <begin position="68"/>
        <end position="195"/>
    </location>
</feature>
<sequence length="276" mass="27399">MGRRTPSPGLVALVVAVLAVLAGACVAADDGATTGASTTAAAGAGATGPASTAAPEGDAPAPPGDLPEGRDVVVTSITDGDTFRAGEERVRLTGIDTPEVSGPVECFGPEASDALAGMIPPGTEVRLVLDVEPEDRYDRTLAYVYRLADGAFVNLALARDGFADALSIAPNVAHADDVAAAVAEARADRRGLWSACPDAEGGDAPPASTTAPPDAGPSPTDDGTGGTGCDPSYPDVCIPPPPPDLDCGDVGERDFTVLAPDPHRFDGGGDGVGCEG</sequence>
<gene>
    <name evidence="7" type="ORF">PO878_01360</name>
</gene>
<evidence type="ECO:0000256" key="2">
    <source>
        <dbReference type="ARBA" id="ARBA00022759"/>
    </source>
</evidence>
<dbReference type="Gene3D" id="2.40.50.90">
    <property type="match status" value="1"/>
</dbReference>
<feature type="chain" id="PRO_5041988429" evidence="5">
    <location>
        <begin position="28"/>
        <end position="276"/>
    </location>
</feature>
<evidence type="ECO:0000313" key="8">
    <source>
        <dbReference type="Proteomes" id="UP001216390"/>
    </source>
</evidence>
<feature type="compositionally biased region" description="Basic and acidic residues" evidence="4">
    <location>
        <begin position="250"/>
        <end position="267"/>
    </location>
</feature>
<dbReference type="SUPFAM" id="SSF50199">
    <property type="entry name" value="Staphylococcal nuclease"/>
    <property type="match status" value="1"/>
</dbReference>
<dbReference type="KEGG" id="ima:PO878_01360"/>
<proteinExistence type="predicted"/>
<dbReference type="SMART" id="SM00318">
    <property type="entry name" value="SNc"/>
    <property type="match status" value="1"/>
</dbReference>
<dbReference type="PANTHER" id="PTHR12302:SF3">
    <property type="entry name" value="SERINE_THREONINE-PROTEIN KINASE 31"/>
    <property type="match status" value="1"/>
</dbReference>
<feature type="region of interest" description="Disordered" evidence="4">
    <location>
        <begin position="194"/>
        <end position="276"/>
    </location>
</feature>
<name>A0AAE9YAF1_9ACTN</name>
<dbReference type="GO" id="GO:0004519">
    <property type="term" value="F:endonuclease activity"/>
    <property type="evidence" value="ECO:0007669"/>
    <property type="project" value="UniProtKB-KW"/>
</dbReference>
<feature type="compositionally biased region" description="Low complexity" evidence="4">
    <location>
        <begin position="34"/>
        <end position="59"/>
    </location>
</feature>
<dbReference type="Proteomes" id="UP001216390">
    <property type="component" value="Chromosome"/>
</dbReference>
<evidence type="ECO:0000313" key="7">
    <source>
        <dbReference type="EMBL" id="WCO67364.1"/>
    </source>
</evidence>
<dbReference type="Pfam" id="PF00565">
    <property type="entry name" value="SNase"/>
    <property type="match status" value="1"/>
</dbReference>
<dbReference type="RefSeq" id="WP_272736886.1">
    <property type="nucleotide sequence ID" value="NZ_CP116942.1"/>
</dbReference>
<feature type="region of interest" description="Disordered" evidence="4">
    <location>
        <begin position="34"/>
        <end position="69"/>
    </location>
</feature>
<evidence type="ECO:0000256" key="5">
    <source>
        <dbReference type="SAM" id="SignalP"/>
    </source>
</evidence>
<dbReference type="EMBL" id="CP116942">
    <property type="protein sequence ID" value="WCO67364.1"/>
    <property type="molecule type" value="Genomic_DNA"/>
</dbReference>
<protein>
    <submittedName>
        <fullName evidence="7">Thermonuclease family protein</fullName>
    </submittedName>
</protein>
<evidence type="ECO:0000256" key="4">
    <source>
        <dbReference type="SAM" id="MobiDB-lite"/>
    </source>
</evidence>
<dbReference type="PROSITE" id="PS50830">
    <property type="entry name" value="TNASE_3"/>
    <property type="match status" value="1"/>
</dbReference>
<dbReference type="AlphaFoldDB" id="A0AAE9YAF1"/>
<dbReference type="PROSITE" id="PS51257">
    <property type="entry name" value="PROKAR_LIPOPROTEIN"/>
    <property type="match status" value="1"/>
</dbReference>
<feature type="compositionally biased region" description="Low complexity" evidence="4">
    <location>
        <begin position="202"/>
        <end position="222"/>
    </location>
</feature>
<keyword evidence="3" id="KW-0378">Hydrolase</keyword>
<keyword evidence="5" id="KW-0732">Signal</keyword>
<keyword evidence="2" id="KW-0255">Endonuclease</keyword>
<reference evidence="7" key="1">
    <citation type="submission" date="2023-01" db="EMBL/GenBank/DDBJ databases">
        <title>The diversity of Class Acidimicrobiia in South China Sea sediment environments and the proposal of Iamia marina sp. nov., a novel species of the genus Iamia.</title>
        <authorList>
            <person name="He Y."/>
            <person name="Tian X."/>
        </authorList>
    </citation>
    <scope>NUCLEOTIDE SEQUENCE</scope>
    <source>
        <strain evidence="7">DSM 19957</strain>
    </source>
</reference>
<evidence type="ECO:0000256" key="3">
    <source>
        <dbReference type="ARBA" id="ARBA00022801"/>
    </source>
</evidence>
<organism evidence="7 8">
    <name type="scientific">Iamia majanohamensis</name>
    <dbReference type="NCBI Taxonomy" id="467976"/>
    <lineage>
        <taxon>Bacteria</taxon>
        <taxon>Bacillati</taxon>
        <taxon>Actinomycetota</taxon>
        <taxon>Acidimicrobiia</taxon>
        <taxon>Acidimicrobiales</taxon>
        <taxon>Iamiaceae</taxon>
        <taxon>Iamia</taxon>
    </lineage>
</organism>
<dbReference type="GO" id="GO:0016787">
    <property type="term" value="F:hydrolase activity"/>
    <property type="evidence" value="ECO:0007669"/>
    <property type="project" value="UniProtKB-KW"/>
</dbReference>
<evidence type="ECO:0000259" key="6">
    <source>
        <dbReference type="PROSITE" id="PS50830"/>
    </source>
</evidence>